<evidence type="ECO:0000256" key="11">
    <source>
        <dbReference type="ARBA" id="ARBA00023170"/>
    </source>
</evidence>
<keyword evidence="3 15" id="KW-0963">Cytoplasm</keyword>
<dbReference type="Pfam" id="PF02881">
    <property type="entry name" value="SRP54_N"/>
    <property type="match status" value="1"/>
</dbReference>
<feature type="transmembrane region" description="Helical" evidence="16">
    <location>
        <begin position="105"/>
        <end position="124"/>
    </location>
</feature>
<dbReference type="SMART" id="SM00962">
    <property type="entry name" value="SRP54"/>
    <property type="match status" value="1"/>
</dbReference>
<evidence type="ECO:0000256" key="9">
    <source>
        <dbReference type="ARBA" id="ARBA00023134"/>
    </source>
</evidence>
<feature type="transmembrane region" description="Helical" evidence="16">
    <location>
        <begin position="241"/>
        <end position="261"/>
    </location>
</feature>
<evidence type="ECO:0000256" key="4">
    <source>
        <dbReference type="ARBA" id="ARBA00022692"/>
    </source>
</evidence>
<dbReference type="EC" id="3.6.5.4" evidence="15"/>
<dbReference type="GO" id="GO:0005525">
    <property type="term" value="F:GTP binding"/>
    <property type="evidence" value="ECO:0007669"/>
    <property type="project" value="UniProtKB-UniRule"/>
</dbReference>
<keyword evidence="2 15" id="KW-1003">Cell membrane</keyword>
<sequence>MFRKITFVSAFLALLLIVAGSVVKLTGADLACPDWPECYGQWFIADSAEFKASAEQLYPGKAVDVGKAWQEMARRYVFGLSMLTVVLLALIAWRQKYQRSVATTGAVALLIVAAAQVCTAVKAVELNAMPIIVIAQALLGFIQFWLLSWLFLRLNPALNKLDRISGPIWLAGFAGLLVLVQTLSGLWVNANHAGQVCSGFPQCNGQWWPQADYRAALNIFNGLVTGYQGILSYDAQVAAHWLHRVFALPIFVVLTWLVLRATSVNCAKPVRKAGMMLSILLFVQIGFSVIAAKYGLPAWSAIVHNFVSAILMLPLLAIAVYSRYGYAGEVLAGETVERPVAEFEAAEAVIEVGYVEPEPESLARRLKSQLQKTRSGLSGLMATIPIGQKAIDDDLLEEIEARLLMADIGFEATTAIIRRLTDSLERHQLNDGEALENALKQELLAILKPCNHPLQIPEQDKPFVILVVGVNGAGKTTTIGKMAKRFQSQGHSVMLAAGDTFRAAAVEQLQTWGERNNIHVVAQHTGADSASVIYDGVQSAQAKGIDVLIADTAGRLHTKSNLMDELKKVKRIIGKLDETAPHEVLLVLDAGTGQNALSQAKQFNETVALTGIALTKLDGTAKGGVIFALAKQFSVPIRFIGIGEGIDDLQDFDAEQFVDALFAKDQ</sequence>
<dbReference type="PANTHER" id="PTHR43134">
    <property type="entry name" value="SIGNAL RECOGNITION PARTICLE RECEPTOR SUBUNIT ALPHA"/>
    <property type="match status" value="1"/>
</dbReference>
<keyword evidence="11 15" id="KW-0675">Receptor</keyword>
<dbReference type="SUPFAM" id="SSF52540">
    <property type="entry name" value="P-loop containing nucleoside triphosphate hydrolases"/>
    <property type="match status" value="1"/>
</dbReference>
<keyword evidence="17" id="KW-0732">Signal</keyword>
<organism evidence="19 20">
    <name type="scientific">Methylotuvimicrobium buryatense</name>
    <name type="common">Methylomicrobium buryatense</name>
    <dbReference type="NCBI Taxonomy" id="95641"/>
    <lineage>
        <taxon>Bacteria</taxon>
        <taxon>Pseudomonadati</taxon>
        <taxon>Pseudomonadota</taxon>
        <taxon>Gammaproteobacteria</taxon>
        <taxon>Methylococcales</taxon>
        <taxon>Methylococcaceae</taxon>
        <taxon>Methylotuvimicrobium</taxon>
    </lineage>
</organism>
<evidence type="ECO:0000256" key="1">
    <source>
        <dbReference type="ARBA" id="ARBA00004141"/>
    </source>
</evidence>
<dbReference type="Pfam" id="PF02628">
    <property type="entry name" value="COX15-CtaA"/>
    <property type="match status" value="1"/>
</dbReference>
<dbReference type="NCBIfam" id="TIGR00064">
    <property type="entry name" value="ftsY"/>
    <property type="match status" value="1"/>
</dbReference>
<dbReference type="FunFam" id="3.40.50.300:FF:000053">
    <property type="entry name" value="Signal recognition particle receptor FtsY"/>
    <property type="match status" value="1"/>
</dbReference>
<feature type="binding site" evidence="15">
    <location>
        <begin position="615"/>
        <end position="618"/>
    </location>
    <ligand>
        <name>GTP</name>
        <dbReference type="ChEBI" id="CHEBI:37565"/>
    </ligand>
</feature>
<dbReference type="CDD" id="cd17874">
    <property type="entry name" value="FtsY"/>
    <property type="match status" value="1"/>
</dbReference>
<comment type="pathway">
    <text evidence="12">Porphyrin-containing compound metabolism.</text>
</comment>
<evidence type="ECO:0000256" key="14">
    <source>
        <dbReference type="ARBA" id="ARBA00053570"/>
    </source>
</evidence>
<feature type="signal peptide" evidence="17">
    <location>
        <begin position="1"/>
        <end position="24"/>
    </location>
</feature>
<evidence type="ECO:0000313" key="19">
    <source>
        <dbReference type="EMBL" id="QCW83245.1"/>
    </source>
</evidence>
<gene>
    <name evidence="15 19" type="primary">ftsY</name>
    <name evidence="19" type="ORF">EQU24_14095</name>
</gene>
<dbReference type="GO" id="GO:0006614">
    <property type="term" value="P:SRP-dependent cotranslational protein targeting to membrane"/>
    <property type="evidence" value="ECO:0007669"/>
    <property type="project" value="InterPro"/>
</dbReference>
<dbReference type="GO" id="GO:0005737">
    <property type="term" value="C:cytoplasm"/>
    <property type="evidence" value="ECO:0007669"/>
    <property type="project" value="UniProtKB-SubCell"/>
</dbReference>
<feature type="chain" id="PRO_5020707131" description="Signal recognition particle receptor FtsY" evidence="17">
    <location>
        <begin position="25"/>
        <end position="666"/>
    </location>
</feature>
<dbReference type="GO" id="GO:0005886">
    <property type="term" value="C:plasma membrane"/>
    <property type="evidence" value="ECO:0007669"/>
    <property type="project" value="UniProtKB-SubCell"/>
</dbReference>
<evidence type="ECO:0000256" key="17">
    <source>
        <dbReference type="SAM" id="SignalP"/>
    </source>
</evidence>
<dbReference type="InterPro" id="IPR003593">
    <property type="entry name" value="AAA+_ATPase"/>
</dbReference>
<comment type="similarity">
    <text evidence="15">Belongs to the GTP-binding SRP family. FtsY subfamily.</text>
</comment>
<evidence type="ECO:0000256" key="3">
    <source>
        <dbReference type="ARBA" id="ARBA00022490"/>
    </source>
</evidence>
<comment type="catalytic activity">
    <reaction evidence="13 15">
        <text>GTP + H2O = GDP + phosphate + H(+)</text>
        <dbReference type="Rhea" id="RHEA:19669"/>
        <dbReference type="ChEBI" id="CHEBI:15377"/>
        <dbReference type="ChEBI" id="CHEBI:15378"/>
        <dbReference type="ChEBI" id="CHEBI:37565"/>
        <dbReference type="ChEBI" id="CHEBI:43474"/>
        <dbReference type="ChEBI" id="CHEBI:58189"/>
        <dbReference type="EC" id="3.6.5.4"/>
    </reaction>
</comment>
<dbReference type="PANTHER" id="PTHR43134:SF1">
    <property type="entry name" value="SIGNAL RECOGNITION PARTICLE RECEPTOR SUBUNIT ALPHA"/>
    <property type="match status" value="1"/>
</dbReference>
<comment type="subcellular location">
    <subcellularLocation>
        <location evidence="15">Cell membrane</location>
        <topology evidence="15">Peripheral membrane protein</topology>
        <orientation evidence="15">Cytoplasmic side</orientation>
    </subcellularLocation>
    <subcellularLocation>
        <location evidence="15">Cytoplasm</location>
    </subcellularLocation>
    <subcellularLocation>
        <location evidence="1">Membrane</location>
        <topology evidence="1">Multi-pass membrane protein</topology>
    </subcellularLocation>
</comment>
<evidence type="ECO:0000256" key="16">
    <source>
        <dbReference type="SAM" id="Phobius"/>
    </source>
</evidence>
<feature type="transmembrane region" description="Helical" evidence="16">
    <location>
        <begin position="273"/>
        <end position="292"/>
    </location>
</feature>
<dbReference type="InterPro" id="IPR042101">
    <property type="entry name" value="SRP54_N_sf"/>
</dbReference>
<evidence type="ECO:0000256" key="5">
    <source>
        <dbReference type="ARBA" id="ARBA00022741"/>
    </source>
</evidence>
<evidence type="ECO:0000259" key="18">
    <source>
        <dbReference type="PROSITE" id="PS00300"/>
    </source>
</evidence>
<dbReference type="Gene3D" id="3.40.50.300">
    <property type="entry name" value="P-loop containing nucleotide triphosphate hydrolases"/>
    <property type="match status" value="1"/>
</dbReference>
<evidence type="ECO:0000256" key="7">
    <source>
        <dbReference type="ARBA" id="ARBA00022989"/>
    </source>
</evidence>
<feature type="binding site" evidence="15">
    <location>
        <begin position="551"/>
        <end position="555"/>
    </location>
    <ligand>
        <name>GTP</name>
        <dbReference type="ChEBI" id="CHEBI:37565"/>
    </ligand>
</feature>
<proteinExistence type="inferred from homology"/>
<dbReference type="InterPro" id="IPR000897">
    <property type="entry name" value="SRP54_GTPase_dom"/>
</dbReference>
<feature type="transmembrane region" description="Helical" evidence="16">
    <location>
        <begin position="76"/>
        <end position="93"/>
    </location>
</feature>
<evidence type="ECO:0000313" key="20">
    <source>
        <dbReference type="Proteomes" id="UP000305881"/>
    </source>
</evidence>
<feature type="domain" description="SRP54-type proteins GTP-binding" evidence="18">
    <location>
        <begin position="636"/>
        <end position="649"/>
    </location>
</feature>
<evidence type="ECO:0000256" key="8">
    <source>
        <dbReference type="ARBA" id="ARBA00023133"/>
    </source>
</evidence>
<evidence type="ECO:0000256" key="13">
    <source>
        <dbReference type="ARBA" id="ARBA00048027"/>
    </source>
</evidence>
<dbReference type="OrthoDB" id="9804720at2"/>
<comment type="subunit">
    <text evidence="15">Part of the signal recognition particle protein translocation system, which is composed of SRP and FtsY. SRP is a ribonucleoprotein composed of Ffh and a 4.5S RNA molecule.</text>
</comment>
<keyword evidence="7 16" id="KW-1133">Transmembrane helix</keyword>
<dbReference type="GO" id="GO:0005047">
    <property type="term" value="F:signal recognition particle binding"/>
    <property type="evidence" value="ECO:0007669"/>
    <property type="project" value="TreeGrafter"/>
</dbReference>
<keyword evidence="6 15" id="KW-0378">Hydrolase</keyword>
<dbReference type="SMART" id="SM00963">
    <property type="entry name" value="SRP54_N"/>
    <property type="match status" value="1"/>
</dbReference>
<dbReference type="InterPro" id="IPR013822">
    <property type="entry name" value="Signal_recog_particl_SRP54_hlx"/>
</dbReference>
<dbReference type="GO" id="GO:0003924">
    <property type="term" value="F:GTPase activity"/>
    <property type="evidence" value="ECO:0007669"/>
    <property type="project" value="UniProtKB-UniRule"/>
</dbReference>
<feature type="transmembrane region" description="Helical" evidence="16">
    <location>
        <begin position="164"/>
        <end position="183"/>
    </location>
</feature>
<dbReference type="RefSeq" id="WP_026129960.1">
    <property type="nucleotide sequence ID" value="NZ_CP035467.1"/>
</dbReference>
<keyword evidence="5 15" id="KW-0547">Nucleotide-binding</keyword>
<dbReference type="InterPro" id="IPR003780">
    <property type="entry name" value="COX15/CtaA_fam"/>
</dbReference>
<dbReference type="FunFam" id="1.20.120.140:FF:000002">
    <property type="entry name" value="Signal recognition particle receptor FtsY"/>
    <property type="match status" value="1"/>
</dbReference>
<keyword evidence="10 15" id="KW-0472">Membrane</keyword>
<comment type="function">
    <text evidence="14 15">Involved in targeting and insertion of nascent membrane proteins into the cytoplasmic membrane. Acts as a receptor for the complex formed by the signal recognition particle (SRP) and the ribosome-nascent chain (RNC). Interaction with SRP-RNC leads to the transfer of the RNC complex to the Sec translocase for insertion into the membrane, the hydrolysis of GTP by both Ffh and FtsY, and the dissociation of the SRP-FtsY complex into the individual components.</text>
</comment>
<keyword evidence="8" id="KW-0350">Heme biosynthesis</keyword>
<dbReference type="EMBL" id="CP035467">
    <property type="protein sequence ID" value="QCW83245.1"/>
    <property type="molecule type" value="Genomic_DNA"/>
</dbReference>
<dbReference type="GO" id="GO:0006784">
    <property type="term" value="P:heme A biosynthetic process"/>
    <property type="evidence" value="ECO:0007669"/>
    <property type="project" value="InterPro"/>
</dbReference>
<dbReference type="InterPro" id="IPR036225">
    <property type="entry name" value="SRP/SRP_N"/>
</dbReference>
<evidence type="ECO:0000256" key="10">
    <source>
        <dbReference type="ARBA" id="ARBA00023136"/>
    </source>
</evidence>
<evidence type="ECO:0000256" key="2">
    <source>
        <dbReference type="ARBA" id="ARBA00022475"/>
    </source>
</evidence>
<dbReference type="HAMAP" id="MF_00920">
    <property type="entry name" value="FtsY"/>
    <property type="match status" value="1"/>
</dbReference>
<evidence type="ECO:0000256" key="12">
    <source>
        <dbReference type="ARBA" id="ARBA00023444"/>
    </source>
</evidence>
<reference evidence="20" key="1">
    <citation type="journal article" date="2019" name="J. Bacteriol.">
        <title>A Mutagenic Screen Identifies a TonB-Dependent Receptor Required for the Lanthanide Metal Switch in the Type I Methanotroph 'Methylotuvimicrobium buryatense' 5GB1C.</title>
        <authorList>
            <person name="Groom J.D."/>
            <person name="Ford S.M."/>
            <person name="Pesesky M.W."/>
            <person name="Lidstrom M.E."/>
        </authorList>
    </citation>
    <scope>NUCLEOTIDE SEQUENCE [LARGE SCALE GENOMIC DNA]</scope>
    <source>
        <strain evidence="20">5GB1C</strain>
    </source>
</reference>
<dbReference type="SMART" id="SM00382">
    <property type="entry name" value="AAA"/>
    <property type="match status" value="1"/>
</dbReference>
<dbReference type="Gene3D" id="1.20.120.140">
    <property type="entry name" value="Signal recognition particle SRP54, nucleotide-binding domain"/>
    <property type="match status" value="1"/>
</dbReference>
<feature type="transmembrane region" description="Helical" evidence="16">
    <location>
        <begin position="130"/>
        <end position="152"/>
    </location>
</feature>
<dbReference type="KEGG" id="mbur:EQU24_14095"/>
<keyword evidence="4 16" id="KW-0812">Transmembrane</keyword>
<dbReference type="SUPFAM" id="SSF47364">
    <property type="entry name" value="Domain of the SRP/SRP receptor G-proteins"/>
    <property type="match status" value="1"/>
</dbReference>
<dbReference type="Pfam" id="PF00448">
    <property type="entry name" value="SRP54"/>
    <property type="match status" value="1"/>
</dbReference>
<evidence type="ECO:0000256" key="15">
    <source>
        <dbReference type="HAMAP-Rule" id="MF_00920"/>
    </source>
</evidence>
<dbReference type="AlphaFoldDB" id="A0A4V1IK07"/>
<dbReference type="InterPro" id="IPR027417">
    <property type="entry name" value="P-loop_NTPase"/>
</dbReference>
<dbReference type="InterPro" id="IPR004390">
    <property type="entry name" value="SR_rcpt_FtsY"/>
</dbReference>
<evidence type="ECO:0000256" key="6">
    <source>
        <dbReference type="ARBA" id="ARBA00022801"/>
    </source>
</evidence>
<keyword evidence="20" id="KW-1185">Reference proteome</keyword>
<name>A0A4V1IK07_METBY</name>
<dbReference type="STRING" id="675511.GCA_000341735_00228"/>
<dbReference type="Proteomes" id="UP000305881">
    <property type="component" value="Chromosome"/>
</dbReference>
<protein>
    <recommendedName>
        <fullName evidence="15">Signal recognition particle receptor FtsY</fullName>
        <shortName evidence="15">SRP receptor</shortName>
        <ecNumber evidence="15">3.6.5.4</ecNumber>
    </recommendedName>
</protein>
<accession>A0A4V1IK07</accession>
<dbReference type="PROSITE" id="PS00300">
    <property type="entry name" value="SRP54"/>
    <property type="match status" value="1"/>
</dbReference>
<keyword evidence="9 15" id="KW-0342">GTP-binding</keyword>
<feature type="binding site" evidence="15">
    <location>
        <begin position="469"/>
        <end position="476"/>
    </location>
    <ligand>
        <name>GTP</name>
        <dbReference type="ChEBI" id="CHEBI:37565"/>
    </ligand>
</feature>